<sequence>MRSESGLTSEDILENRQARKTGHCGSFFVSREDAAATALRRLRKGADGMDERTEDRSGQEDERSGQAADRLPRSDKWIEQADGQSGRAEPGEREHRMELLARELDRLSVRLERAKISEYVDLLNRPLSLIWRNLVAGTARGIGIAIGFTFFAATILYVLQMLGKLNLPIIGDYIADIVRIVQRQLEGRTY</sequence>
<dbReference type="eggNOG" id="ENOG5032Z2B">
    <property type="taxonomic scope" value="Bacteria"/>
</dbReference>
<dbReference type="InterPro" id="IPR043723">
    <property type="entry name" value="DUF5665"/>
</dbReference>
<keyword evidence="4" id="KW-1185">Reference proteome</keyword>
<gene>
    <name evidence="3" type="ordered locus">Theco_2299</name>
</gene>
<evidence type="ECO:0000256" key="2">
    <source>
        <dbReference type="SAM" id="Phobius"/>
    </source>
</evidence>
<proteinExistence type="predicted"/>
<dbReference type="KEGG" id="tco:Theco_2299"/>
<evidence type="ECO:0000313" key="3">
    <source>
        <dbReference type="EMBL" id="AGA58410.1"/>
    </source>
</evidence>
<evidence type="ECO:0000313" key="4">
    <source>
        <dbReference type="Proteomes" id="UP000010795"/>
    </source>
</evidence>
<accession>L0EGX4</accession>
<keyword evidence="2" id="KW-0472">Membrane</keyword>
<dbReference type="EMBL" id="CP003255">
    <property type="protein sequence ID" value="AGA58410.1"/>
    <property type="molecule type" value="Genomic_DNA"/>
</dbReference>
<dbReference type="AlphaFoldDB" id="L0EGX4"/>
<feature type="transmembrane region" description="Helical" evidence="2">
    <location>
        <begin position="134"/>
        <end position="159"/>
    </location>
</feature>
<protein>
    <submittedName>
        <fullName evidence="3">Uncharacterized protein</fullName>
    </submittedName>
</protein>
<keyword evidence="2" id="KW-0812">Transmembrane</keyword>
<dbReference type="Proteomes" id="UP000010795">
    <property type="component" value="Chromosome"/>
</dbReference>
<dbReference type="Pfam" id="PF18910">
    <property type="entry name" value="DUF5665"/>
    <property type="match status" value="1"/>
</dbReference>
<dbReference type="HOGENOM" id="CLU_1427383_0_0_9"/>
<organism evidence="3 4">
    <name type="scientific">Thermobacillus composti (strain DSM 18247 / JCM 13945 / KWC4)</name>
    <dbReference type="NCBI Taxonomy" id="717605"/>
    <lineage>
        <taxon>Bacteria</taxon>
        <taxon>Bacillati</taxon>
        <taxon>Bacillota</taxon>
        <taxon>Bacilli</taxon>
        <taxon>Bacillales</taxon>
        <taxon>Paenibacillaceae</taxon>
        <taxon>Thermobacillus</taxon>
    </lineage>
</organism>
<name>L0EGX4_THECK</name>
<reference evidence="4" key="1">
    <citation type="submission" date="2012-01" db="EMBL/GenBank/DDBJ databases">
        <title>Complete sequence of chromosome of Thermobacillus composti KWC4.</title>
        <authorList>
            <person name="Lucas S."/>
            <person name="Han J."/>
            <person name="Lapidus A."/>
            <person name="Cheng J.-F."/>
            <person name="Goodwin L."/>
            <person name="Pitluck S."/>
            <person name="Peters L."/>
            <person name="Ovchinnikova G."/>
            <person name="Teshima H."/>
            <person name="Detter J.C."/>
            <person name="Han C."/>
            <person name="Tapia R."/>
            <person name="Land M."/>
            <person name="Hauser L."/>
            <person name="Kyrpides N."/>
            <person name="Ivanova N."/>
            <person name="Pagani I."/>
            <person name="Anderson I."/>
            <person name="Woyke T."/>
        </authorList>
    </citation>
    <scope>NUCLEOTIDE SEQUENCE [LARGE SCALE GENOMIC DNA]</scope>
    <source>
        <strain evidence="4">DSM 18247 / JCM 13945 / KWC4</strain>
    </source>
</reference>
<dbReference type="STRING" id="717605.Theco_2299"/>
<feature type="region of interest" description="Disordered" evidence="1">
    <location>
        <begin position="40"/>
        <end position="94"/>
    </location>
</feature>
<feature type="region of interest" description="Disordered" evidence="1">
    <location>
        <begin position="1"/>
        <end position="26"/>
    </location>
</feature>
<evidence type="ECO:0000256" key="1">
    <source>
        <dbReference type="SAM" id="MobiDB-lite"/>
    </source>
</evidence>
<feature type="compositionally biased region" description="Basic and acidic residues" evidence="1">
    <location>
        <begin position="44"/>
        <end position="79"/>
    </location>
</feature>
<keyword evidence="2" id="KW-1133">Transmembrane helix</keyword>